<evidence type="ECO:0000256" key="2">
    <source>
        <dbReference type="ARBA" id="ARBA00022723"/>
    </source>
</evidence>
<proteinExistence type="inferred from homology"/>
<sequence>MNVKKIIKLMVGVFALGAVLPGQTAAAMGGRVIDEKTNVIVVLVDDQGFGQLPVYSDDYPDEMLLLTKTTERYRCDEQKAKAAAKVCMPNLQKLADNGVTFMNAHVTSPVCGPSRAALLTGRYQQRFGAYDNCDLVKAGLPVSETLLPELFQRAGYRTAMIGKWHVGKRTKTPLPLQTNDYHKNSIAHCIPEHHPLNRGFDYYFGFNSSGTTYYNSPSLFRGFENVKAEGYATDQFTDEAVQFIEESGADPFFVYLAYSAPHIPLEDAAPEKHQRFDTGNPEVDNYYATLAAVDDGLGKICQTLEKRGELENTLIFYLSDNGAVIDSPQPMNGPFRGNKGMFRHGGMHVPMIAHWPAKLKPSRHTPRVASIDVLPTTLAAAGIGLPENLDGVDLVPTLGTNEDAHEAIFWAGPDIMHWSEDNKAFWRDYWEYVTERTDDAPSSPHVAGEASWAVQKGRWLLRCNEVTGAVELFDVCADPGERSEVSAAHSEIVDALRADYKVWAAGLAKPLAWSEEQYERLVK</sequence>
<evidence type="ECO:0000256" key="5">
    <source>
        <dbReference type="SAM" id="SignalP"/>
    </source>
</evidence>
<dbReference type="InterPro" id="IPR024607">
    <property type="entry name" value="Sulfatase_CS"/>
</dbReference>
<dbReference type="EMBL" id="CAAHFG010000001">
    <property type="protein sequence ID" value="VGO14083.1"/>
    <property type="molecule type" value="Genomic_DNA"/>
</dbReference>
<evidence type="ECO:0000256" key="1">
    <source>
        <dbReference type="ARBA" id="ARBA00008779"/>
    </source>
</evidence>
<dbReference type="Gene3D" id="3.30.1120.10">
    <property type="match status" value="1"/>
</dbReference>
<keyword evidence="2" id="KW-0479">Metal-binding</keyword>
<dbReference type="PROSITE" id="PS00149">
    <property type="entry name" value="SULFATASE_2"/>
    <property type="match status" value="1"/>
</dbReference>
<feature type="domain" description="Sulfatase N-terminal" evidence="6">
    <location>
        <begin position="38"/>
        <end position="383"/>
    </location>
</feature>
<comment type="similarity">
    <text evidence="1">Belongs to the sulfatase family.</text>
</comment>
<dbReference type="Gene3D" id="3.40.720.10">
    <property type="entry name" value="Alkaline Phosphatase, subunit A"/>
    <property type="match status" value="1"/>
</dbReference>
<evidence type="ECO:0000256" key="3">
    <source>
        <dbReference type="ARBA" id="ARBA00022801"/>
    </source>
</evidence>
<dbReference type="PANTHER" id="PTHR42693:SF53">
    <property type="entry name" value="ENDO-4-O-SULFATASE"/>
    <property type="match status" value="1"/>
</dbReference>
<evidence type="ECO:0000256" key="4">
    <source>
        <dbReference type="ARBA" id="ARBA00022837"/>
    </source>
</evidence>
<evidence type="ECO:0000313" key="8">
    <source>
        <dbReference type="Proteomes" id="UP000366872"/>
    </source>
</evidence>
<dbReference type="GO" id="GO:0004065">
    <property type="term" value="F:arylsulfatase activity"/>
    <property type="evidence" value="ECO:0007669"/>
    <property type="project" value="TreeGrafter"/>
</dbReference>
<dbReference type="AlphaFoldDB" id="A0A6C2U2F2"/>
<dbReference type="InterPro" id="IPR000917">
    <property type="entry name" value="Sulfatase_N"/>
</dbReference>
<protein>
    <submittedName>
        <fullName evidence="7">Arylsulfatase</fullName>
    </submittedName>
</protein>
<feature type="chain" id="PRO_5028912632" evidence="5">
    <location>
        <begin position="27"/>
        <end position="523"/>
    </location>
</feature>
<dbReference type="Proteomes" id="UP000366872">
    <property type="component" value="Unassembled WGS sequence"/>
</dbReference>
<keyword evidence="3" id="KW-0378">Hydrolase</keyword>
<accession>A0A6C2U2F2</accession>
<keyword evidence="4" id="KW-0106">Calcium</keyword>
<reference evidence="7 8" key="1">
    <citation type="submission" date="2019-04" db="EMBL/GenBank/DDBJ databases">
        <authorList>
            <person name="Van Vliet M D."/>
        </authorList>
    </citation>
    <scope>NUCLEOTIDE SEQUENCE [LARGE SCALE GENOMIC DNA]</scope>
    <source>
        <strain evidence="7 8">F1</strain>
    </source>
</reference>
<gene>
    <name evidence="7" type="primary">atsA_182</name>
    <name evidence="7" type="ORF">PDESU_02640</name>
</gene>
<dbReference type="GO" id="GO:0046872">
    <property type="term" value="F:metal ion binding"/>
    <property type="evidence" value="ECO:0007669"/>
    <property type="project" value="UniProtKB-KW"/>
</dbReference>
<dbReference type="Pfam" id="PF00884">
    <property type="entry name" value="Sulfatase"/>
    <property type="match status" value="1"/>
</dbReference>
<evidence type="ECO:0000313" key="7">
    <source>
        <dbReference type="EMBL" id="VGO14083.1"/>
    </source>
</evidence>
<name>A0A6C2U2F2_PONDE</name>
<keyword evidence="8" id="KW-1185">Reference proteome</keyword>
<dbReference type="PROSITE" id="PS00523">
    <property type="entry name" value="SULFATASE_1"/>
    <property type="match status" value="1"/>
</dbReference>
<evidence type="ECO:0000259" key="6">
    <source>
        <dbReference type="Pfam" id="PF00884"/>
    </source>
</evidence>
<dbReference type="InterPro" id="IPR050738">
    <property type="entry name" value="Sulfatase"/>
</dbReference>
<dbReference type="PANTHER" id="PTHR42693">
    <property type="entry name" value="ARYLSULFATASE FAMILY MEMBER"/>
    <property type="match status" value="1"/>
</dbReference>
<dbReference type="InterPro" id="IPR017850">
    <property type="entry name" value="Alkaline_phosphatase_core_sf"/>
</dbReference>
<feature type="signal peptide" evidence="5">
    <location>
        <begin position="1"/>
        <end position="26"/>
    </location>
</feature>
<keyword evidence="5" id="KW-0732">Signal</keyword>
<organism evidence="7 8">
    <name type="scientific">Pontiella desulfatans</name>
    <dbReference type="NCBI Taxonomy" id="2750659"/>
    <lineage>
        <taxon>Bacteria</taxon>
        <taxon>Pseudomonadati</taxon>
        <taxon>Kiritimatiellota</taxon>
        <taxon>Kiritimatiellia</taxon>
        <taxon>Kiritimatiellales</taxon>
        <taxon>Pontiellaceae</taxon>
        <taxon>Pontiella</taxon>
    </lineage>
</organism>
<dbReference type="SUPFAM" id="SSF53649">
    <property type="entry name" value="Alkaline phosphatase-like"/>
    <property type="match status" value="1"/>
</dbReference>